<keyword evidence="3" id="KW-0804">Transcription</keyword>
<organism evidence="5 6">
    <name type="scientific">Ruegeria marina</name>
    <dbReference type="NCBI Taxonomy" id="639004"/>
    <lineage>
        <taxon>Bacteria</taxon>
        <taxon>Pseudomonadati</taxon>
        <taxon>Pseudomonadota</taxon>
        <taxon>Alphaproteobacteria</taxon>
        <taxon>Rhodobacterales</taxon>
        <taxon>Roseobacteraceae</taxon>
        <taxon>Ruegeria</taxon>
    </lineage>
</organism>
<dbReference type="Pfam" id="PF12833">
    <property type="entry name" value="HTH_18"/>
    <property type="match status" value="1"/>
</dbReference>
<dbReference type="PROSITE" id="PS01124">
    <property type="entry name" value="HTH_ARAC_FAMILY_2"/>
    <property type="match status" value="1"/>
</dbReference>
<dbReference type="Proteomes" id="UP000199628">
    <property type="component" value="Unassembled WGS sequence"/>
</dbReference>
<feature type="domain" description="HTH araC/xylS-type" evidence="4">
    <location>
        <begin position="261"/>
        <end position="358"/>
    </location>
</feature>
<evidence type="ECO:0000256" key="3">
    <source>
        <dbReference type="ARBA" id="ARBA00023163"/>
    </source>
</evidence>
<evidence type="ECO:0000313" key="5">
    <source>
        <dbReference type="EMBL" id="SDE74705.1"/>
    </source>
</evidence>
<dbReference type="InterPro" id="IPR009057">
    <property type="entry name" value="Homeodomain-like_sf"/>
</dbReference>
<evidence type="ECO:0000256" key="1">
    <source>
        <dbReference type="ARBA" id="ARBA00023015"/>
    </source>
</evidence>
<name>A0A1G7FGP0_9RHOB</name>
<dbReference type="RefSeq" id="WP_093038042.1">
    <property type="nucleotide sequence ID" value="NZ_FMZV01000034.1"/>
</dbReference>
<dbReference type="GO" id="GO:0005829">
    <property type="term" value="C:cytosol"/>
    <property type="evidence" value="ECO:0007669"/>
    <property type="project" value="TreeGrafter"/>
</dbReference>
<dbReference type="SMART" id="SM00342">
    <property type="entry name" value="HTH_ARAC"/>
    <property type="match status" value="1"/>
</dbReference>
<protein>
    <submittedName>
        <fullName evidence="5">AraC-type DNA-binding protein</fullName>
    </submittedName>
</protein>
<accession>A0A1G7FGP0</accession>
<dbReference type="GO" id="GO:0000976">
    <property type="term" value="F:transcription cis-regulatory region binding"/>
    <property type="evidence" value="ECO:0007669"/>
    <property type="project" value="TreeGrafter"/>
</dbReference>
<dbReference type="PANTHER" id="PTHR47894:SF1">
    <property type="entry name" value="HTH-TYPE TRANSCRIPTIONAL REGULATOR VQSM"/>
    <property type="match status" value="1"/>
</dbReference>
<dbReference type="Gene3D" id="1.10.10.60">
    <property type="entry name" value="Homeodomain-like"/>
    <property type="match status" value="1"/>
</dbReference>
<gene>
    <name evidence="5" type="ORF">SAMN04488239_1344</name>
</gene>
<dbReference type="InterPro" id="IPR032687">
    <property type="entry name" value="AraC-type_N"/>
</dbReference>
<dbReference type="EMBL" id="FMZV01000034">
    <property type="protein sequence ID" value="SDE74705.1"/>
    <property type="molecule type" value="Genomic_DNA"/>
</dbReference>
<dbReference type="AlphaFoldDB" id="A0A1G7FGP0"/>
<evidence type="ECO:0000259" key="4">
    <source>
        <dbReference type="PROSITE" id="PS01124"/>
    </source>
</evidence>
<dbReference type="Pfam" id="PF12625">
    <property type="entry name" value="Arabinose_bd"/>
    <property type="match status" value="1"/>
</dbReference>
<dbReference type="PANTHER" id="PTHR47894">
    <property type="entry name" value="HTH-TYPE TRANSCRIPTIONAL REGULATOR GADX"/>
    <property type="match status" value="1"/>
</dbReference>
<proteinExistence type="predicted"/>
<dbReference type="InterPro" id="IPR018060">
    <property type="entry name" value="HTH_AraC"/>
</dbReference>
<reference evidence="6" key="1">
    <citation type="submission" date="2016-10" db="EMBL/GenBank/DDBJ databases">
        <authorList>
            <person name="Varghese N."/>
            <person name="Submissions S."/>
        </authorList>
    </citation>
    <scope>NUCLEOTIDE SEQUENCE [LARGE SCALE GENOMIC DNA]</scope>
    <source>
        <strain evidence="6">CGMCC 1.9108</strain>
    </source>
</reference>
<keyword evidence="1" id="KW-0805">Transcription regulation</keyword>
<keyword evidence="6" id="KW-1185">Reference proteome</keyword>
<dbReference type="OrthoDB" id="9805730at2"/>
<keyword evidence="2 5" id="KW-0238">DNA-binding</keyword>
<evidence type="ECO:0000256" key="2">
    <source>
        <dbReference type="ARBA" id="ARBA00023125"/>
    </source>
</evidence>
<dbReference type="STRING" id="639004.SAMN04488239_1344"/>
<evidence type="ECO:0000313" key="6">
    <source>
        <dbReference type="Proteomes" id="UP000199628"/>
    </source>
</evidence>
<dbReference type="GO" id="GO:0003700">
    <property type="term" value="F:DNA-binding transcription factor activity"/>
    <property type="evidence" value="ECO:0007669"/>
    <property type="project" value="InterPro"/>
</dbReference>
<sequence length="366" mass="40622">MSEKAPYARDMISTPETDWGSTLRTVSPARIILALELMSETGIAHEAVLEGTGLAVAHLDVADLKTSSRQFDMVLCNMARLDPRPEIGVLMGQRVKASTYGMFGYALLCAPTLRDAFESGVRYQPLTGGPDKQRWYLSDSNVVWLPMGDTNLFELDFSHAEAMVMRDYHVTSTVSVIRDVMGPWCRPELVRLTGSPPQHAAQMANAMQCALEFASARNEILYSATLLDRAPQLASPITAAEVSQTCARLLDQMRWDTGTTRRVYHELTNRPGHFPDLEAVASDLCMTSRTLRRKLAAEGTSFRELLDEVRCALANDYLQSSDLPIDDIAQALDFNDTPSFRRAYRRWTGKTPSAARNQGFSSQSAT</sequence>
<dbReference type="SUPFAM" id="SSF46689">
    <property type="entry name" value="Homeodomain-like"/>
    <property type="match status" value="1"/>
</dbReference>